<evidence type="ECO:0000256" key="5">
    <source>
        <dbReference type="ARBA" id="ARBA00022692"/>
    </source>
</evidence>
<evidence type="ECO:0000256" key="8">
    <source>
        <dbReference type="SAM" id="Phobius"/>
    </source>
</evidence>
<dbReference type="FunCoup" id="A0A6I8W0Y7">
    <property type="interactions" value="5"/>
</dbReference>
<dbReference type="AlphaFoldDB" id="A0A6I8W0Y7"/>
<dbReference type="InterPro" id="IPR036259">
    <property type="entry name" value="MFS_trans_sf"/>
</dbReference>
<dbReference type="InParanoid" id="A0A6I8W0Y7"/>
<evidence type="ECO:0000256" key="2">
    <source>
        <dbReference type="ARBA" id="ARBA00022448"/>
    </source>
</evidence>
<feature type="transmembrane region" description="Helical" evidence="8">
    <location>
        <begin position="116"/>
        <end position="137"/>
    </location>
</feature>
<feature type="transmembrane region" description="Helical" evidence="8">
    <location>
        <begin position="421"/>
        <end position="446"/>
    </location>
</feature>
<keyword evidence="3" id="KW-1003">Cell membrane</keyword>
<dbReference type="FunFam" id="1.20.1250.20:FF:000218">
    <property type="entry name" value="facilitated trehalose transporter Tret1"/>
    <property type="match status" value="1"/>
</dbReference>
<evidence type="ECO:0000256" key="1">
    <source>
        <dbReference type="ARBA" id="ARBA00004651"/>
    </source>
</evidence>
<dbReference type="PANTHER" id="PTHR48021:SF33">
    <property type="entry name" value="AT22075P-RELATED"/>
    <property type="match status" value="1"/>
</dbReference>
<dbReference type="GO" id="GO:0005886">
    <property type="term" value="C:plasma membrane"/>
    <property type="evidence" value="ECO:0007669"/>
    <property type="project" value="UniProtKB-SubCell"/>
</dbReference>
<dbReference type="CDD" id="cd17358">
    <property type="entry name" value="MFS_GLUT6_8_Class3_like"/>
    <property type="match status" value="1"/>
</dbReference>
<dbReference type="InterPro" id="IPR044775">
    <property type="entry name" value="MFS_ERD6/Tret1-like"/>
</dbReference>
<dbReference type="Gene3D" id="1.20.1250.20">
    <property type="entry name" value="MFS general substrate transporter like domains"/>
    <property type="match status" value="1"/>
</dbReference>
<name>A0A6I8W0Y7_DROPS</name>
<accession>A0A6I8W0Y7</accession>
<dbReference type="Proteomes" id="UP000001819">
    <property type="component" value="Chromosome 4"/>
</dbReference>
<feature type="domain" description="Major facilitator superfamily (MFS) profile" evidence="9">
    <location>
        <begin position="18"/>
        <end position="450"/>
    </location>
</feature>
<proteinExistence type="predicted"/>
<dbReference type="PROSITE" id="PS00216">
    <property type="entry name" value="SUGAR_TRANSPORT_1"/>
    <property type="match status" value="1"/>
</dbReference>
<dbReference type="PANTHER" id="PTHR48021">
    <property type="match status" value="1"/>
</dbReference>
<dbReference type="KEGG" id="dpo:6903016"/>
<keyword evidence="2" id="KW-0813">Transport</keyword>
<gene>
    <name evidence="11" type="primary">LOC6903016</name>
</gene>
<dbReference type="InterPro" id="IPR050549">
    <property type="entry name" value="MFS_Trehalose_Transporter"/>
</dbReference>
<feature type="transmembrane region" description="Helical" evidence="8">
    <location>
        <begin position="326"/>
        <end position="348"/>
    </location>
</feature>
<evidence type="ECO:0000256" key="3">
    <source>
        <dbReference type="ARBA" id="ARBA00022475"/>
    </source>
</evidence>
<feature type="transmembrane region" description="Helical" evidence="8">
    <location>
        <begin position="261"/>
        <end position="281"/>
    </location>
</feature>
<evidence type="ECO:0000259" key="9">
    <source>
        <dbReference type="PROSITE" id="PS50850"/>
    </source>
</evidence>
<feature type="transmembrane region" description="Helical" evidence="8">
    <location>
        <begin position="61"/>
        <end position="83"/>
    </location>
</feature>
<feature type="transmembrane region" description="Helical" evidence="8">
    <location>
        <begin position="301"/>
        <end position="319"/>
    </location>
</feature>
<evidence type="ECO:0000256" key="6">
    <source>
        <dbReference type="ARBA" id="ARBA00022989"/>
    </source>
</evidence>
<keyword evidence="5 8" id="KW-0812">Transmembrane</keyword>
<dbReference type="InterPro" id="IPR020846">
    <property type="entry name" value="MFS_dom"/>
</dbReference>
<feature type="transmembrane region" description="Helical" evidence="8">
    <location>
        <begin position="360"/>
        <end position="383"/>
    </location>
</feature>
<protein>
    <submittedName>
        <fullName evidence="11">Facilitated trehalose transporter Tret1-like</fullName>
    </submittedName>
</protein>
<dbReference type="InterPro" id="IPR005828">
    <property type="entry name" value="MFS_sugar_transport-like"/>
</dbReference>
<dbReference type="PROSITE" id="PS00217">
    <property type="entry name" value="SUGAR_TRANSPORT_2"/>
    <property type="match status" value="1"/>
</dbReference>
<keyword evidence="4" id="KW-0762">Sugar transport</keyword>
<keyword evidence="7 8" id="KW-0472">Membrane</keyword>
<reference evidence="11" key="1">
    <citation type="submission" date="2025-08" db="UniProtKB">
        <authorList>
            <consortium name="RefSeq"/>
        </authorList>
    </citation>
    <scope>IDENTIFICATION</scope>
    <source>
        <strain evidence="11">MV-25-SWS-2005</strain>
        <tissue evidence="11">Whole body</tissue>
    </source>
</reference>
<keyword evidence="6 8" id="KW-1133">Transmembrane helix</keyword>
<dbReference type="SUPFAM" id="SSF103473">
    <property type="entry name" value="MFS general substrate transporter"/>
    <property type="match status" value="1"/>
</dbReference>
<sequence>MTNICQNSLLQPKTRFQLLATVIVNIIMFGHGVGVGWLSPTLTKIQTPDSPLDFAVNIDEISWLGSMLGLGSLCGNLTMALLLERAGRKFCIYLIAGPNVCLWILIYCASNVGYLYAARFLCGFTGGAGYVVIPIFISEVADSSIRGALSSMLMLSVNLGILAGYILSTYLAYHIVPYLGILLPISYFLANFLLPETPPYLLKRSQLSAAEQSFRYYRNQQTGETSKAQFEELRTAILAQQVQNKTSLSYRDLTTRPALKAFGAAAVLCMGYQFSGVFSFINYMSDIFASSGSVLDVNTCTIIIGVVQIFGVYTSTIFVDIVGRRLLMLMSTLGVGIVCIAFGCFTHFAQIYDLSEFNWLPLALMILIVYLANIGLIGIFFLVLVELFPSKIRSLATSISVIFLSILVFCTLKLFPLFLHFWGISITMWFSAISALLTFVYFLLFLSETKGKSMIED</sequence>
<dbReference type="PROSITE" id="PS50850">
    <property type="entry name" value="MFS"/>
    <property type="match status" value="1"/>
</dbReference>
<dbReference type="InterPro" id="IPR005829">
    <property type="entry name" value="Sugar_transporter_CS"/>
</dbReference>
<evidence type="ECO:0000256" key="4">
    <source>
        <dbReference type="ARBA" id="ARBA00022597"/>
    </source>
</evidence>
<feature type="transmembrane region" description="Helical" evidence="8">
    <location>
        <begin position="173"/>
        <end position="194"/>
    </location>
</feature>
<evidence type="ECO:0000313" key="11">
    <source>
        <dbReference type="RefSeq" id="XP_033237020.1"/>
    </source>
</evidence>
<organism evidence="10 11">
    <name type="scientific">Drosophila pseudoobscura pseudoobscura</name>
    <name type="common">Fruit fly</name>
    <dbReference type="NCBI Taxonomy" id="46245"/>
    <lineage>
        <taxon>Eukaryota</taxon>
        <taxon>Metazoa</taxon>
        <taxon>Ecdysozoa</taxon>
        <taxon>Arthropoda</taxon>
        <taxon>Hexapoda</taxon>
        <taxon>Insecta</taxon>
        <taxon>Pterygota</taxon>
        <taxon>Neoptera</taxon>
        <taxon>Endopterygota</taxon>
        <taxon>Diptera</taxon>
        <taxon>Brachycera</taxon>
        <taxon>Muscomorpha</taxon>
        <taxon>Ephydroidea</taxon>
        <taxon>Drosophilidae</taxon>
        <taxon>Drosophila</taxon>
        <taxon>Sophophora</taxon>
    </lineage>
</organism>
<keyword evidence="10" id="KW-1185">Reference proteome</keyword>
<feature type="transmembrane region" description="Helical" evidence="8">
    <location>
        <begin position="90"/>
        <end position="110"/>
    </location>
</feature>
<feature type="transmembrane region" description="Helical" evidence="8">
    <location>
        <begin position="395"/>
        <end position="415"/>
    </location>
</feature>
<feature type="transmembrane region" description="Helical" evidence="8">
    <location>
        <begin position="18"/>
        <end position="38"/>
    </location>
</feature>
<dbReference type="Pfam" id="PF00083">
    <property type="entry name" value="Sugar_tr"/>
    <property type="match status" value="1"/>
</dbReference>
<dbReference type="RefSeq" id="XP_033237020.1">
    <property type="nucleotide sequence ID" value="XM_033381129.1"/>
</dbReference>
<evidence type="ECO:0000256" key="7">
    <source>
        <dbReference type="ARBA" id="ARBA00023136"/>
    </source>
</evidence>
<dbReference type="GO" id="GO:0051119">
    <property type="term" value="F:sugar transmembrane transporter activity"/>
    <property type="evidence" value="ECO:0007669"/>
    <property type="project" value="InterPro"/>
</dbReference>
<evidence type="ECO:0000313" key="10">
    <source>
        <dbReference type="Proteomes" id="UP000001819"/>
    </source>
</evidence>
<comment type="subcellular location">
    <subcellularLocation>
        <location evidence="1">Cell membrane</location>
        <topology evidence="1">Multi-pass membrane protein</topology>
    </subcellularLocation>
</comment>
<feature type="transmembrane region" description="Helical" evidence="8">
    <location>
        <begin position="149"/>
        <end position="167"/>
    </location>
</feature>